<dbReference type="PANTHER" id="PTHR30579">
    <property type="entry name" value="TRANSCRIPTIONAL REGULATOR"/>
    <property type="match status" value="1"/>
</dbReference>
<dbReference type="STRING" id="1579316.RC74_03980"/>
<proteinExistence type="inferred from homology"/>
<dbReference type="InterPro" id="IPR036388">
    <property type="entry name" value="WH-like_DNA-bd_sf"/>
</dbReference>
<dbReference type="OrthoDB" id="9791253at2"/>
<dbReference type="PRINTS" id="PR00039">
    <property type="entry name" value="HTHLYSR"/>
</dbReference>
<organism evidence="6 7">
    <name type="scientific">Falsihalocynthiibacter arcticus</name>
    <dbReference type="NCBI Taxonomy" id="1579316"/>
    <lineage>
        <taxon>Bacteria</taxon>
        <taxon>Pseudomonadati</taxon>
        <taxon>Pseudomonadota</taxon>
        <taxon>Alphaproteobacteria</taxon>
        <taxon>Rhodobacterales</taxon>
        <taxon>Roseobacteraceae</taxon>
        <taxon>Falsihalocynthiibacter</taxon>
    </lineage>
</organism>
<dbReference type="InterPro" id="IPR036390">
    <property type="entry name" value="WH_DNA-bd_sf"/>
</dbReference>
<dbReference type="AlphaFoldDB" id="A0A126UWY0"/>
<dbReference type="GO" id="GO:0003700">
    <property type="term" value="F:DNA-binding transcription factor activity"/>
    <property type="evidence" value="ECO:0007669"/>
    <property type="project" value="InterPro"/>
</dbReference>
<dbReference type="SUPFAM" id="SSF53850">
    <property type="entry name" value="Periplasmic binding protein-like II"/>
    <property type="match status" value="1"/>
</dbReference>
<name>A0A126UWY0_9RHOB</name>
<evidence type="ECO:0000256" key="3">
    <source>
        <dbReference type="ARBA" id="ARBA00023125"/>
    </source>
</evidence>
<sequence>MIGNILNLKQLEALVWVADLGSFRKAAHHLNTTQPNISSRIAGLEQSFGISLMLRDAGSVRMTAKGAVFLTQAREILRESEKLVDIASRPDLVNNRLRLGVTELIAATWLRPYMVRMKEAYPNVSVELTVDLSWQLDNELSAGSLDLAIQSEPFAAPVSGSIELGSYEYVWVANAEVARQIGEGDVSRKALMKHPILTHTRQTQAYLELSERFGNSAGDAMRLAPSNSMAAAVHMALDGMGIAVLPRSVVAAQLAEETLVEIHYSWRPSPLKFAARFHAEKATRFVRHAAEIAAECAAKFQRG</sequence>
<dbReference type="InterPro" id="IPR050176">
    <property type="entry name" value="LTTR"/>
</dbReference>
<protein>
    <recommendedName>
        <fullName evidence="5">HTH lysR-type domain-containing protein</fullName>
    </recommendedName>
</protein>
<dbReference type="Proteomes" id="UP000070371">
    <property type="component" value="Chromosome"/>
</dbReference>
<evidence type="ECO:0000256" key="1">
    <source>
        <dbReference type="ARBA" id="ARBA00009437"/>
    </source>
</evidence>
<dbReference type="Pfam" id="PF03466">
    <property type="entry name" value="LysR_substrate"/>
    <property type="match status" value="1"/>
</dbReference>
<gene>
    <name evidence="6" type="ORF">RC74_03980</name>
</gene>
<dbReference type="InterPro" id="IPR000847">
    <property type="entry name" value="LysR_HTH_N"/>
</dbReference>
<dbReference type="Pfam" id="PF00126">
    <property type="entry name" value="HTH_1"/>
    <property type="match status" value="1"/>
</dbReference>
<keyword evidence="7" id="KW-1185">Reference proteome</keyword>
<evidence type="ECO:0000256" key="4">
    <source>
        <dbReference type="ARBA" id="ARBA00023163"/>
    </source>
</evidence>
<keyword evidence="4" id="KW-0804">Transcription</keyword>
<evidence type="ECO:0000313" key="6">
    <source>
        <dbReference type="EMBL" id="AML50540.1"/>
    </source>
</evidence>
<evidence type="ECO:0000313" key="7">
    <source>
        <dbReference type="Proteomes" id="UP000070371"/>
    </source>
</evidence>
<dbReference type="EMBL" id="CP014327">
    <property type="protein sequence ID" value="AML50540.1"/>
    <property type="molecule type" value="Genomic_DNA"/>
</dbReference>
<dbReference type="GO" id="GO:0003677">
    <property type="term" value="F:DNA binding"/>
    <property type="evidence" value="ECO:0007669"/>
    <property type="project" value="UniProtKB-KW"/>
</dbReference>
<evidence type="ECO:0000259" key="5">
    <source>
        <dbReference type="PROSITE" id="PS50931"/>
    </source>
</evidence>
<evidence type="ECO:0000256" key="2">
    <source>
        <dbReference type="ARBA" id="ARBA00023015"/>
    </source>
</evidence>
<dbReference type="Gene3D" id="1.10.10.10">
    <property type="entry name" value="Winged helix-like DNA-binding domain superfamily/Winged helix DNA-binding domain"/>
    <property type="match status" value="1"/>
</dbReference>
<dbReference type="Gene3D" id="3.40.190.290">
    <property type="match status" value="1"/>
</dbReference>
<keyword evidence="3" id="KW-0238">DNA-binding</keyword>
<reference evidence="6 7" key="1">
    <citation type="submission" date="2016-02" db="EMBL/GenBank/DDBJ databases">
        <title>Complete genome sequence of Halocynthiibacter arcticus PAMC 20958t from arctic marine sediment.</title>
        <authorList>
            <person name="Lee Y.M."/>
            <person name="Baek K."/>
            <person name="Lee H.K."/>
            <person name="Shin S.C."/>
        </authorList>
    </citation>
    <scope>NUCLEOTIDE SEQUENCE [LARGE SCALE GENOMIC DNA]</scope>
    <source>
        <strain evidence="6">PAMC 20958</strain>
    </source>
</reference>
<dbReference type="CDD" id="cd05466">
    <property type="entry name" value="PBP2_LTTR_substrate"/>
    <property type="match status" value="1"/>
</dbReference>
<keyword evidence="2" id="KW-0805">Transcription regulation</keyword>
<accession>A0A126UWY0</accession>
<dbReference type="PROSITE" id="PS50931">
    <property type="entry name" value="HTH_LYSR"/>
    <property type="match status" value="1"/>
</dbReference>
<dbReference type="FunFam" id="1.10.10.10:FF:000001">
    <property type="entry name" value="LysR family transcriptional regulator"/>
    <property type="match status" value="1"/>
</dbReference>
<dbReference type="SUPFAM" id="SSF46785">
    <property type="entry name" value="Winged helix' DNA-binding domain"/>
    <property type="match status" value="1"/>
</dbReference>
<dbReference type="KEGG" id="hat:RC74_03980"/>
<dbReference type="RefSeq" id="WP_052274678.1">
    <property type="nucleotide sequence ID" value="NZ_CP014327.1"/>
</dbReference>
<dbReference type="InterPro" id="IPR005119">
    <property type="entry name" value="LysR_subst-bd"/>
</dbReference>
<comment type="similarity">
    <text evidence="1">Belongs to the LysR transcriptional regulatory family.</text>
</comment>
<feature type="domain" description="HTH lysR-type" evidence="5">
    <location>
        <begin position="6"/>
        <end position="63"/>
    </location>
</feature>